<keyword evidence="5" id="KW-0732">Signal</keyword>
<dbReference type="Pfam" id="PF13115">
    <property type="entry name" value="YtkA"/>
    <property type="match status" value="1"/>
</dbReference>
<dbReference type="InterPro" id="IPR032693">
    <property type="entry name" value="YtkA-like_dom"/>
</dbReference>
<feature type="transmembrane region" description="Helical" evidence="9">
    <location>
        <begin position="17"/>
        <end position="36"/>
    </location>
</feature>
<comment type="subcellular location">
    <subcellularLocation>
        <location evidence="1">Cell membrane</location>
        <topology evidence="1">Multi-pass membrane protein</topology>
    </subcellularLocation>
</comment>
<evidence type="ECO:0000313" key="13">
    <source>
        <dbReference type="EMBL" id="MFC7747434.1"/>
    </source>
</evidence>
<keyword evidence="8 9" id="KW-0472">Membrane</keyword>
<evidence type="ECO:0000256" key="5">
    <source>
        <dbReference type="ARBA" id="ARBA00022729"/>
    </source>
</evidence>
<evidence type="ECO:0000256" key="4">
    <source>
        <dbReference type="ARBA" id="ARBA00022723"/>
    </source>
</evidence>
<feature type="transmembrane region" description="Helical" evidence="9">
    <location>
        <begin position="337"/>
        <end position="362"/>
    </location>
</feature>
<dbReference type="InterPro" id="IPR008457">
    <property type="entry name" value="Cu-R_CopD_dom"/>
</dbReference>
<dbReference type="PANTHER" id="PTHR34820">
    <property type="entry name" value="INNER MEMBRANE PROTEIN YEBZ"/>
    <property type="match status" value="1"/>
</dbReference>
<keyword evidence="7" id="KW-0186">Copper</keyword>
<proteinExistence type="predicted"/>
<dbReference type="PANTHER" id="PTHR34820:SF4">
    <property type="entry name" value="INNER MEMBRANE PROTEIN YEBZ"/>
    <property type="match status" value="1"/>
</dbReference>
<gene>
    <name evidence="13" type="ORF">ACFQU8_09335</name>
</gene>
<feature type="transmembrane region" description="Helical" evidence="9">
    <location>
        <begin position="262"/>
        <end position="282"/>
    </location>
</feature>
<dbReference type="RefSeq" id="WP_382359077.1">
    <property type="nucleotide sequence ID" value="NZ_JBHTGR010000024.1"/>
</dbReference>
<feature type="transmembrane region" description="Helical" evidence="9">
    <location>
        <begin position="294"/>
        <end position="316"/>
    </location>
</feature>
<reference evidence="14" key="1">
    <citation type="journal article" date="2019" name="Int. J. Syst. Evol. Microbiol.">
        <title>The Global Catalogue of Microorganisms (GCM) 10K type strain sequencing project: providing services to taxonomists for standard genome sequencing and annotation.</title>
        <authorList>
            <consortium name="The Broad Institute Genomics Platform"/>
            <consortium name="The Broad Institute Genome Sequencing Center for Infectious Disease"/>
            <person name="Wu L."/>
            <person name="Ma J."/>
        </authorList>
    </citation>
    <scope>NUCLEOTIDE SEQUENCE [LARGE SCALE GENOMIC DNA]</scope>
    <source>
        <strain evidence="14">JCM 30234</strain>
    </source>
</reference>
<protein>
    <submittedName>
        <fullName evidence="13">Copper resistance protein CopC</fullName>
    </submittedName>
</protein>
<evidence type="ECO:0000259" key="10">
    <source>
        <dbReference type="Pfam" id="PF04234"/>
    </source>
</evidence>
<evidence type="ECO:0000256" key="8">
    <source>
        <dbReference type="ARBA" id="ARBA00023136"/>
    </source>
</evidence>
<dbReference type="Pfam" id="PF05425">
    <property type="entry name" value="CopD"/>
    <property type="match status" value="1"/>
</dbReference>
<organism evidence="13 14">
    <name type="scientific">Lentibacillus kimchii</name>
    <dbReference type="NCBI Taxonomy" id="1542911"/>
    <lineage>
        <taxon>Bacteria</taxon>
        <taxon>Bacillati</taxon>
        <taxon>Bacillota</taxon>
        <taxon>Bacilli</taxon>
        <taxon>Bacillales</taxon>
        <taxon>Bacillaceae</taxon>
        <taxon>Lentibacillus</taxon>
    </lineage>
</organism>
<feature type="domain" description="YtkA-like" evidence="12">
    <location>
        <begin position="450"/>
        <end position="515"/>
    </location>
</feature>
<dbReference type="SUPFAM" id="SSF81296">
    <property type="entry name" value="E set domains"/>
    <property type="match status" value="1"/>
</dbReference>
<dbReference type="InterPro" id="IPR014756">
    <property type="entry name" value="Ig_E-set"/>
</dbReference>
<accession>A0ABW2UUG4</accession>
<evidence type="ECO:0000256" key="9">
    <source>
        <dbReference type="SAM" id="Phobius"/>
    </source>
</evidence>
<keyword evidence="14" id="KW-1185">Reference proteome</keyword>
<feature type="domain" description="CopC" evidence="10">
    <location>
        <begin position="40"/>
        <end position="135"/>
    </location>
</feature>
<name>A0ABW2UUG4_9BACI</name>
<keyword evidence="2" id="KW-1003">Cell membrane</keyword>
<feature type="domain" description="Copper resistance protein D" evidence="11">
    <location>
        <begin position="337"/>
        <end position="422"/>
    </location>
</feature>
<dbReference type="InterPro" id="IPR032694">
    <property type="entry name" value="CopC/D"/>
</dbReference>
<dbReference type="Gene3D" id="2.60.40.1220">
    <property type="match status" value="1"/>
</dbReference>
<feature type="transmembrane region" description="Helical" evidence="9">
    <location>
        <begin position="197"/>
        <end position="217"/>
    </location>
</feature>
<feature type="transmembrane region" description="Helical" evidence="9">
    <location>
        <begin position="237"/>
        <end position="255"/>
    </location>
</feature>
<keyword evidence="6 9" id="KW-1133">Transmembrane helix</keyword>
<comment type="caution">
    <text evidence="13">The sequence shown here is derived from an EMBL/GenBank/DDBJ whole genome shotgun (WGS) entry which is preliminary data.</text>
</comment>
<feature type="transmembrane region" description="Helical" evidence="9">
    <location>
        <begin position="409"/>
        <end position="427"/>
    </location>
</feature>
<evidence type="ECO:0000256" key="7">
    <source>
        <dbReference type="ARBA" id="ARBA00023008"/>
    </source>
</evidence>
<evidence type="ECO:0000256" key="1">
    <source>
        <dbReference type="ARBA" id="ARBA00004651"/>
    </source>
</evidence>
<evidence type="ECO:0000256" key="6">
    <source>
        <dbReference type="ARBA" id="ARBA00022989"/>
    </source>
</evidence>
<evidence type="ECO:0000256" key="2">
    <source>
        <dbReference type="ARBA" id="ARBA00022475"/>
    </source>
</evidence>
<dbReference type="InterPro" id="IPR007348">
    <property type="entry name" value="CopC_dom"/>
</dbReference>
<evidence type="ECO:0000313" key="14">
    <source>
        <dbReference type="Proteomes" id="UP001596620"/>
    </source>
</evidence>
<evidence type="ECO:0000259" key="11">
    <source>
        <dbReference type="Pfam" id="PF05425"/>
    </source>
</evidence>
<keyword evidence="3 9" id="KW-0812">Transmembrane</keyword>
<dbReference type="InterPro" id="IPR014755">
    <property type="entry name" value="Cu-Rt/internalin_Ig-like"/>
</dbReference>
<evidence type="ECO:0000259" key="12">
    <source>
        <dbReference type="Pfam" id="PF13115"/>
    </source>
</evidence>
<keyword evidence="4" id="KW-0479">Metal-binding</keyword>
<feature type="transmembrane region" description="Helical" evidence="9">
    <location>
        <begin position="368"/>
        <end position="388"/>
    </location>
</feature>
<evidence type="ECO:0000256" key="3">
    <source>
        <dbReference type="ARBA" id="ARBA00022692"/>
    </source>
</evidence>
<dbReference type="EMBL" id="JBHTGR010000024">
    <property type="protein sequence ID" value="MFC7747434.1"/>
    <property type="molecule type" value="Genomic_DNA"/>
</dbReference>
<dbReference type="Pfam" id="PF04234">
    <property type="entry name" value="CopC"/>
    <property type="match status" value="1"/>
</dbReference>
<feature type="transmembrane region" description="Helical" evidence="9">
    <location>
        <begin position="157"/>
        <end position="176"/>
    </location>
</feature>
<sequence length="539" mass="60305">MTDRVDLRRLYAKKSHLANLIVLFMAFFILLSYTPAAEAHATLVEMEPAEDVVADKPPSELMLRFNEPVEHDLAMVNVYDVNAQPVFTGNPDNEEEKSPKLTFSLPELDNGTYTVNWDAVSADGHPVSGTYAFSVGEATESGVNTVDESNGTEGTLIASRIIPEVLILLGAGLFWFAWLAERKGFPGIDVLWSKRRYIGATLLFLGTMAELVTYSLSLPPGIIQVILNGRWELLGQFPFILMLFAQLLFLILLVIPGMERGWYLALWLLLAVTLAFGGHVWGMKDPIIALIPRIFHLLAMALWLGALAYVMLLVISEKRQKTSVDWQAFRPFFVYKMIAASALVVISGVVMVYLQTGITAVFTDWKTWSGVVIAKVLLTMVMGGLALYQTLKWRKRQTFTTRRLVRTEWLVGLAVMILGVWLSQIAYPISVETYDETLVTDNQEAEIHIDELQTGDRTMTASIPELDGEQPESVEAKVTMPQHDMGSDDIKAEENDEGNYTAELPFSMSGTWHLEMTATYSDHEKVKWEDDVYMAGQGD</sequence>
<dbReference type="Proteomes" id="UP001596620">
    <property type="component" value="Unassembled WGS sequence"/>
</dbReference>